<accession>A0A512JD29</accession>
<name>A0A512JD29_9HYPH</name>
<sequence length="62" mass="6710">MKLIMDMPMTAIVMRLRIENHPNRLKCGSDADSVIGSCLGSARLANIMDSSHLPRDTTAPVG</sequence>
<dbReference type="Proteomes" id="UP000321960">
    <property type="component" value="Unassembled WGS sequence"/>
</dbReference>
<comment type="caution">
    <text evidence="1">The sequence shown here is derived from an EMBL/GenBank/DDBJ whole genome shotgun (WGS) entry which is preliminary data.</text>
</comment>
<proteinExistence type="predicted"/>
<reference evidence="1 2" key="1">
    <citation type="submission" date="2019-07" db="EMBL/GenBank/DDBJ databases">
        <title>Whole genome shotgun sequence of Methylobacterium oxalidis NBRC 107715.</title>
        <authorList>
            <person name="Hosoyama A."/>
            <person name="Uohara A."/>
            <person name="Ohji S."/>
            <person name="Ichikawa N."/>
        </authorList>
    </citation>
    <scope>NUCLEOTIDE SEQUENCE [LARGE SCALE GENOMIC DNA]</scope>
    <source>
        <strain evidence="1 2">NBRC 107715</strain>
    </source>
</reference>
<evidence type="ECO:0000313" key="2">
    <source>
        <dbReference type="Proteomes" id="UP000321960"/>
    </source>
</evidence>
<dbReference type="EMBL" id="BJZU01000197">
    <property type="protein sequence ID" value="GEP07863.1"/>
    <property type="molecule type" value="Genomic_DNA"/>
</dbReference>
<protein>
    <submittedName>
        <fullName evidence="1">Uncharacterized protein</fullName>
    </submittedName>
</protein>
<organism evidence="1 2">
    <name type="scientific">Methylobacterium oxalidis</name>
    <dbReference type="NCBI Taxonomy" id="944322"/>
    <lineage>
        <taxon>Bacteria</taxon>
        <taxon>Pseudomonadati</taxon>
        <taxon>Pseudomonadota</taxon>
        <taxon>Alphaproteobacteria</taxon>
        <taxon>Hyphomicrobiales</taxon>
        <taxon>Methylobacteriaceae</taxon>
        <taxon>Methylobacterium</taxon>
    </lineage>
</organism>
<evidence type="ECO:0000313" key="1">
    <source>
        <dbReference type="EMBL" id="GEP07863.1"/>
    </source>
</evidence>
<gene>
    <name evidence="1" type="ORF">MOX02_59010</name>
</gene>
<dbReference type="AlphaFoldDB" id="A0A512JD29"/>